<proteinExistence type="predicted"/>
<evidence type="ECO:0000256" key="4">
    <source>
        <dbReference type="PROSITE-ProRule" id="PRU00335"/>
    </source>
</evidence>
<dbReference type="AlphaFoldDB" id="R4KLH2"/>
<dbReference type="PROSITE" id="PS50977">
    <property type="entry name" value="HTH_TETR_2"/>
    <property type="match status" value="1"/>
</dbReference>
<accession>R4KLH2</accession>
<dbReference type="HOGENOM" id="CLU_110158_0_0_9"/>
<keyword evidence="3" id="KW-0804">Transcription</keyword>
<dbReference type="InterPro" id="IPR001647">
    <property type="entry name" value="HTH_TetR"/>
</dbReference>
<gene>
    <name evidence="6" type="ORF">Desgi_4252</name>
</gene>
<dbReference type="OrthoDB" id="9780824at2"/>
<feature type="domain" description="HTH tetR-type" evidence="5">
    <location>
        <begin position="21"/>
        <end position="81"/>
    </location>
</feature>
<evidence type="ECO:0000256" key="2">
    <source>
        <dbReference type="ARBA" id="ARBA00023125"/>
    </source>
</evidence>
<sequence length="209" mass="23119">MTQNKPETRSYSSPLRNRQREYTRNLIMEAVASFVAQGRINTFSVQDVADRAGISYASVYRHFPTREALLEEMYEWASEVAGSQMPPTPSTIDEIPAWIAKSVPVFEQNTAAIQAVISVLAALNIKPESRQQRDDIIDSLVAEGAPNLPPEVARRSAAIVRYLAGSLGWATLRQRFGLDAEDTSAALTWALEVLIRDLKRQGANANSDV</sequence>
<feature type="DNA-binding region" description="H-T-H motif" evidence="4">
    <location>
        <begin position="44"/>
        <end position="63"/>
    </location>
</feature>
<dbReference type="Pfam" id="PF00440">
    <property type="entry name" value="TetR_N"/>
    <property type="match status" value="1"/>
</dbReference>
<evidence type="ECO:0000259" key="5">
    <source>
        <dbReference type="PROSITE" id="PS50977"/>
    </source>
</evidence>
<keyword evidence="1" id="KW-0805">Transcription regulation</keyword>
<dbReference type="eggNOG" id="COG1309">
    <property type="taxonomic scope" value="Bacteria"/>
</dbReference>
<name>R4KLH2_9FIRM</name>
<keyword evidence="7" id="KW-1185">Reference proteome</keyword>
<dbReference type="EMBL" id="CP003273">
    <property type="protein sequence ID" value="AGL03499.1"/>
    <property type="molecule type" value="Genomic_DNA"/>
</dbReference>
<dbReference type="PANTHER" id="PTHR30055:SF234">
    <property type="entry name" value="HTH-TYPE TRANSCRIPTIONAL REGULATOR BETI"/>
    <property type="match status" value="1"/>
</dbReference>
<reference evidence="6 7" key="1">
    <citation type="submission" date="2012-01" db="EMBL/GenBank/DDBJ databases">
        <title>Complete sequence of Desulfotomaculum gibsoniae DSM 7213.</title>
        <authorList>
            <consortium name="US DOE Joint Genome Institute"/>
            <person name="Lucas S."/>
            <person name="Han J."/>
            <person name="Lapidus A."/>
            <person name="Cheng J.-F."/>
            <person name="Goodwin L."/>
            <person name="Pitluck S."/>
            <person name="Peters L."/>
            <person name="Ovchinnikova G."/>
            <person name="Teshima H."/>
            <person name="Detter J.C."/>
            <person name="Han C."/>
            <person name="Tapia R."/>
            <person name="Land M."/>
            <person name="Hauser L."/>
            <person name="Kyrpides N."/>
            <person name="Ivanova N."/>
            <person name="Pagani I."/>
            <person name="Parshina S."/>
            <person name="Plugge C."/>
            <person name="Muyzer G."/>
            <person name="Kuever J."/>
            <person name="Ivanova A."/>
            <person name="Nazina T."/>
            <person name="Klenk H.-P."/>
            <person name="Brambilla E."/>
            <person name="Spring S."/>
            <person name="Stams A.F."/>
            <person name="Woyke T."/>
        </authorList>
    </citation>
    <scope>NUCLEOTIDE SEQUENCE [LARGE SCALE GENOMIC DNA]</scope>
    <source>
        <strain evidence="6 7">DSM 7213</strain>
    </source>
</reference>
<evidence type="ECO:0000256" key="1">
    <source>
        <dbReference type="ARBA" id="ARBA00023015"/>
    </source>
</evidence>
<dbReference type="Gene3D" id="1.10.357.10">
    <property type="entry name" value="Tetracycline Repressor, domain 2"/>
    <property type="match status" value="1"/>
</dbReference>
<evidence type="ECO:0000256" key="3">
    <source>
        <dbReference type="ARBA" id="ARBA00023163"/>
    </source>
</evidence>
<dbReference type="RefSeq" id="WP_006521448.1">
    <property type="nucleotide sequence ID" value="NC_021184.1"/>
</dbReference>
<dbReference type="GO" id="GO:0000976">
    <property type="term" value="F:transcription cis-regulatory region binding"/>
    <property type="evidence" value="ECO:0007669"/>
    <property type="project" value="TreeGrafter"/>
</dbReference>
<dbReference type="GO" id="GO:0003700">
    <property type="term" value="F:DNA-binding transcription factor activity"/>
    <property type="evidence" value="ECO:0007669"/>
    <property type="project" value="TreeGrafter"/>
</dbReference>
<dbReference type="PANTHER" id="PTHR30055">
    <property type="entry name" value="HTH-TYPE TRANSCRIPTIONAL REGULATOR RUTR"/>
    <property type="match status" value="1"/>
</dbReference>
<protein>
    <submittedName>
        <fullName evidence="6">Transcriptional regulator</fullName>
    </submittedName>
</protein>
<dbReference type="KEGG" id="dgi:Desgi_4252"/>
<organism evidence="6 7">
    <name type="scientific">Desulfoscipio gibsoniae DSM 7213</name>
    <dbReference type="NCBI Taxonomy" id="767817"/>
    <lineage>
        <taxon>Bacteria</taxon>
        <taxon>Bacillati</taxon>
        <taxon>Bacillota</taxon>
        <taxon>Clostridia</taxon>
        <taxon>Eubacteriales</taxon>
        <taxon>Desulfallaceae</taxon>
        <taxon>Desulfoscipio</taxon>
    </lineage>
</organism>
<evidence type="ECO:0000313" key="6">
    <source>
        <dbReference type="EMBL" id="AGL03499.1"/>
    </source>
</evidence>
<dbReference type="InterPro" id="IPR050109">
    <property type="entry name" value="HTH-type_TetR-like_transc_reg"/>
</dbReference>
<evidence type="ECO:0000313" key="7">
    <source>
        <dbReference type="Proteomes" id="UP000013520"/>
    </source>
</evidence>
<dbReference type="InterPro" id="IPR009057">
    <property type="entry name" value="Homeodomain-like_sf"/>
</dbReference>
<keyword evidence="2 4" id="KW-0238">DNA-binding</keyword>
<dbReference type="STRING" id="767817.Desgi_4252"/>
<dbReference type="SUPFAM" id="SSF46689">
    <property type="entry name" value="Homeodomain-like"/>
    <property type="match status" value="1"/>
</dbReference>
<dbReference type="Proteomes" id="UP000013520">
    <property type="component" value="Chromosome"/>
</dbReference>